<feature type="region of interest" description="Disordered" evidence="1">
    <location>
        <begin position="36"/>
        <end position="56"/>
    </location>
</feature>
<organism evidence="2 3">
    <name type="scientific">Phialocephala subalpina</name>
    <dbReference type="NCBI Taxonomy" id="576137"/>
    <lineage>
        <taxon>Eukaryota</taxon>
        <taxon>Fungi</taxon>
        <taxon>Dikarya</taxon>
        <taxon>Ascomycota</taxon>
        <taxon>Pezizomycotina</taxon>
        <taxon>Leotiomycetes</taxon>
        <taxon>Helotiales</taxon>
        <taxon>Mollisiaceae</taxon>
        <taxon>Phialocephala</taxon>
        <taxon>Phialocephala fortinii species complex</taxon>
    </lineage>
</organism>
<reference evidence="2 3" key="1">
    <citation type="submission" date="2016-03" db="EMBL/GenBank/DDBJ databases">
        <authorList>
            <person name="Ploux O."/>
        </authorList>
    </citation>
    <scope>NUCLEOTIDE SEQUENCE [LARGE SCALE GENOMIC DNA]</scope>
    <source>
        <strain evidence="2 3">UAMH 11012</strain>
    </source>
</reference>
<accession>A0A1L7X8I8</accession>
<protein>
    <submittedName>
        <fullName evidence="2">Uncharacterized protein</fullName>
    </submittedName>
</protein>
<keyword evidence="3" id="KW-1185">Reference proteome</keyword>
<dbReference type="EMBL" id="FJOG01000018">
    <property type="protein sequence ID" value="CZR61330.1"/>
    <property type="molecule type" value="Genomic_DNA"/>
</dbReference>
<dbReference type="STRING" id="576137.A0A1L7X8I8"/>
<feature type="compositionally biased region" description="Acidic residues" evidence="1">
    <location>
        <begin position="43"/>
        <end position="55"/>
    </location>
</feature>
<name>A0A1L7X8I8_9HELO</name>
<dbReference type="Pfam" id="PF14441">
    <property type="entry name" value="OTT_1508_deam"/>
    <property type="match status" value="1"/>
</dbReference>
<proteinExistence type="predicted"/>
<gene>
    <name evidence="2" type="ORF">PAC_11226</name>
</gene>
<dbReference type="AlphaFoldDB" id="A0A1L7X8I8"/>
<dbReference type="InterPro" id="IPR027796">
    <property type="entry name" value="OTT_1508_deam-like"/>
</dbReference>
<evidence type="ECO:0000256" key="1">
    <source>
        <dbReference type="SAM" id="MobiDB-lite"/>
    </source>
</evidence>
<sequence>MSENFEWVCAGSGLIKSEFHALANLLSLRNGGQVEPASLLVDPPEDEGEADDDNASMDWATVQQLSDSGYQKPKKKFLDCLAEFAANKRGGKSVACTAMKELEDSVAIWISRNTGFSPEEGGGDIVPVEDNLWKEMVLYHQERIEKDYIPDLRASFKAYDAKQKSTTNAHVSNIDVLETLRALAFAVSCPGKHTIERHDELVTAAYELQTRGSDGEPQNWRVGNPASEKVWNDNDVNNPSPPPITASMNPLEDSLNLKQVFNLLSLPFNLETVGTMIGQRWSMNRIEHEFSKRQKQKFNVHAEVQMLLFFNMNEHLSRDVILLPYFGCSKLSCFMCAHLLRSHGTFSTRGCHGRLFKPWTVPDTTNLKAGHASRIALALVKVQKDVRKELKLVGKGSRRQEKTSVIGGSSIVSNYKAEGSQRQVHKQQRKLKAEQDRAAEMFRRNQHGTPHSEKYHQLLQTLMILTNVQFAPGSHLGDVASATEAITAVRFARASGLDTISSIVLSVHLPLLIISGKIWRSICYPTTRTFCKTLGLTTLPLFRTKPNFSGYTEDFTFVNIKEFFYQIPERSQGGYFPWFLNHTEVLDRPVTTQEATLNTLQTEAKSDCFVMVAQILYMASPNPIERGWYRFGFCTCIGEREEGRLGGLYQQLLVGHNLFEDVHSNVGFSPLRNETATFAEFWHAYEAGTLIKLMDSKGLENLRSGFTLKDFSPSHLRDPNPPEYPPMPALEVDYGFMNCKTFEETCILMEIYKRLLEKANPLDLHQACLAGKLFEFAKKYHTMDKDHRRLMRNFYPLAAS</sequence>
<dbReference type="OrthoDB" id="4851849at2759"/>
<evidence type="ECO:0000313" key="3">
    <source>
        <dbReference type="Proteomes" id="UP000184330"/>
    </source>
</evidence>
<evidence type="ECO:0000313" key="2">
    <source>
        <dbReference type="EMBL" id="CZR61330.1"/>
    </source>
</evidence>
<dbReference type="Proteomes" id="UP000184330">
    <property type="component" value="Unassembled WGS sequence"/>
</dbReference>